<evidence type="ECO:0000256" key="3">
    <source>
        <dbReference type="SAM" id="SignalP"/>
    </source>
</evidence>
<dbReference type="RefSeq" id="WP_307040769.1">
    <property type="nucleotide sequence ID" value="NZ_JAUSYA010000001.1"/>
</dbReference>
<dbReference type="EMBL" id="JAUSYA010000001">
    <property type="protein sequence ID" value="MDQ0682270.1"/>
    <property type="molecule type" value="Genomic_DNA"/>
</dbReference>
<keyword evidence="2" id="KW-0812">Transmembrane</keyword>
<feature type="compositionally biased region" description="Low complexity" evidence="1">
    <location>
        <begin position="685"/>
        <end position="695"/>
    </location>
</feature>
<dbReference type="Proteomes" id="UP001243364">
    <property type="component" value="Unassembled WGS sequence"/>
</dbReference>
<comment type="caution">
    <text evidence="4">The sequence shown here is derived from an EMBL/GenBank/DDBJ whole genome shotgun (WGS) entry which is preliminary data.</text>
</comment>
<feature type="region of interest" description="Disordered" evidence="1">
    <location>
        <begin position="292"/>
        <end position="354"/>
    </location>
</feature>
<protein>
    <recommendedName>
        <fullName evidence="6">LPXTG cell wall anchor domain-containing protein</fullName>
    </recommendedName>
</protein>
<evidence type="ECO:0000256" key="2">
    <source>
        <dbReference type="SAM" id="Phobius"/>
    </source>
</evidence>
<evidence type="ECO:0000313" key="4">
    <source>
        <dbReference type="EMBL" id="MDQ0682270.1"/>
    </source>
</evidence>
<feature type="transmembrane region" description="Helical" evidence="2">
    <location>
        <begin position="760"/>
        <end position="779"/>
    </location>
</feature>
<evidence type="ECO:0000256" key="1">
    <source>
        <dbReference type="SAM" id="MobiDB-lite"/>
    </source>
</evidence>
<reference evidence="4 5" key="1">
    <citation type="submission" date="2023-07" db="EMBL/GenBank/DDBJ databases">
        <title>Comparative genomics of wheat-associated soil bacteria to identify genetic determinants of phenazine resistance.</title>
        <authorList>
            <person name="Mouncey N."/>
        </authorList>
    </citation>
    <scope>NUCLEOTIDE SEQUENCE [LARGE SCALE GENOMIC DNA]</scope>
    <source>
        <strain evidence="4 5">W4I19-2</strain>
    </source>
</reference>
<keyword evidence="2" id="KW-1133">Transmembrane helix</keyword>
<feature type="chain" id="PRO_5046708236" description="LPXTG cell wall anchor domain-containing protein" evidence="3">
    <location>
        <begin position="27"/>
        <end position="787"/>
    </location>
</feature>
<evidence type="ECO:0008006" key="6">
    <source>
        <dbReference type="Google" id="ProtNLM"/>
    </source>
</evidence>
<organism evidence="4 5">
    <name type="scientific">Streptomyces achromogenes</name>
    <dbReference type="NCBI Taxonomy" id="67255"/>
    <lineage>
        <taxon>Bacteria</taxon>
        <taxon>Bacillati</taxon>
        <taxon>Actinomycetota</taxon>
        <taxon>Actinomycetes</taxon>
        <taxon>Kitasatosporales</taxon>
        <taxon>Streptomycetaceae</taxon>
        <taxon>Streptomyces</taxon>
    </lineage>
</organism>
<sequence length="787" mass="86105">MSSLTRPTRRWRLIGRLTAAFGAAGALTLTGLPGVGVDSAQAATTIKGQRCDQKWLKKTYGSTPSTSGFPAGADPYQKWAGNPKNYNFPLQGKAFDGLNAPTRAEAQKAGSKTVDQWKKQAAASGAPADKAMEIYARFLSTGRPVAEFTNWFDKIYIRNEINNHKGSAFEQRVVKDFNLIGPDWLCEVKVEVRDANGKLLATRKYDAYNQRIKEFNEFKSNGTHRPDQLAADKIIARQPETKDHTFRMVGGKKVPKNTIDKLREFNDELSRERGKPNQVRIFERQYNGVPQTKPIRGYSRYDTWFSPDPAQGTRGPANDRVRDSAPTPEDARRQQGAARRIDTRGTLPRGGPGGIDFSTLELRYVGAPVKGKGMAYSMKADYVPDPDNAPGWGGEATMNLASDSFFTWLALTPEKFWVNLNPDEPDRIMDSAFAATDAGRVLLEADLRMKHDFYKAMDPKTDLGKRYWAALPKEGGRPCMPGLRNWIEPKPAQVREQDGGIYILDAPLALKSTAQTTVTPGPGEPICTPDAAQTKAAQAVIDGMIVPAVEKTINTAPQYADLRRVYTSRVAAEWIRQQDATGATDFRKIINSNDVKRWPLRAPHQNWDRNELFKKYRKIYTEGEFQYEVPAGGTTQIYIVGGVDFSKSPKRNISRTRFTVENPTLDQTTKTSMKADDTSYRDTDTTYLGADAGGTEDTGGGGDDPSGSPEPSPSKPGGGSHTPAPGPSTPGGGDHATPAPPAHDPDGNLADTGSNVPVGLIAWLAAALAVAGGALVWWIRRRRAAAG</sequence>
<feature type="signal peptide" evidence="3">
    <location>
        <begin position="1"/>
        <end position="26"/>
    </location>
</feature>
<proteinExistence type="predicted"/>
<keyword evidence="5" id="KW-1185">Reference proteome</keyword>
<feature type="compositionally biased region" description="Polar residues" evidence="1">
    <location>
        <begin position="655"/>
        <end position="672"/>
    </location>
</feature>
<feature type="region of interest" description="Disordered" evidence="1">
    <location>
        <begin position="654"/>
        <end position="751"/>
    </location>
</feature>
<keyword evidence="3" id="KW-0732">Signal</keyword>
<keyword evidence="2" id="KW-0472">Membrane</keyword>
<feature type="compositionally biased region" description="Basic and acidic residues" evidence="1">
    <location>
        <begin position="673"/>
        <end position="684"/>
    </location>
</feature>
<name>A0ABU0PV54_STRAH</name>
<gene>
    <name evidence="4" type="ORF">QFZ56_001233</name>
</gene>
<accession>A0ABU0PV54</accession>
<feature type="compositionally biased region" description="Basic and acidic residues" evidence="1">
    <location>
        <begin position="317"/>
        <end position="343"/>
    </location>
</feature>
<evidence type="ECO:0000313" key="5">
    <source>
        <dbReference type="Proteomes" id="UP001243364"/>
    </source>
</evidence>